<dbReference type="AlphaFoldDB" id="A0A3D9BS61"/>
<keyword evidence="2" id="KW-1185">Reference proteome</keyword>
<evidence type="ECO:0000313" key="1">
    <source>
        <dbReference type="EMBL" id="REC56358.1"/>
    </source>
</evidence>
<sequence length="98" mass="10522">MPRPFTPKVVTGNALLEGDVVYLAADGSWTRDLARAELLTDEADAQVRLIEAQARAGEVVGVYLADMAEGPDGPEPTHFREAFRRAGPSGYVFAKSTS</sequence>
<accession>A0A3D9BS61</accession>
<organism evidence="1 2">
    <name type="scientific">Rhodosalinus sediminis</name>
    <dbReference type="NCBI Taxonomy" id="1940533"/>
    <lineage>
        <taxon>Bacteria</taxon>
        <taxon>Pseudomonadati</taxon>
        <taxon>Pseudomonadota</taxon>
        <taxon>Alphaproteobacteria</taxon>
        <taxon>Rhodobacterales</taxon>
        <taxon>Paracoccaceae</taxon>
        <taxon>Rhodosalinus</taxon>
    </lineage>
</organism>
<dbReference type="OrthoDB" id="5738806at2"/>
<evidence type="ECO:0000313" key="2">
    <source>
        <dbReference type="Proteomes" id="UP000257131"/>
    </source>
</evidence>
<gene>
    <name evidence="1" type="ORF">DRV84_09960</name>
</gene>
<dbReference type="InterPro" id="IPR021270">
    <property type="entry name" value="DUF2849"/>
</dbReference>
<dbReference type="Pfam" id="PF11011">
    <property type="entry name" value="DUF2849"/>
    <property type="match status" value="1"/>
</dbReference>
<protein>
    <submittedName>
        <fullName evidence="1">DUF2849 domain-containing protein</fullName>
    </submittedName>
</protein>
<dbReference type="RefSeq" id="WP_115979951.1">
    <property type="nucleotide sequence ID" value="NZ_QOHR01000012.1"/>
</dbReference>
<name>A0A3D9BS61_9RHOB</name>
<proteinExistence type="predicted"/>
<dbReference type="Proteomes" id="UP000257131">
    <property type="component" value="Unassembled WGS sequence"/>
</dbReference>
<comment type="caution">
    <text evidence="1">The sequence shown here is derived from an EMBL/GenBank/DDBJ whole genome shotgun (WGS) entry which is preliminary data.</text>
</comment>
<reference evidence="1 2" key="1">
    <citation type="journal article" date="2017" name="Int. J. Syst. Evol. Microbiol.">
        <title>Rhodosalinus sediminis gen. nov., sp. nov., isolated from marine saltern.</title>
        <authorList>
            <person name="Guo L.Y."/>
            <person name="Ling S.K."/>
            <person name="Li C.M."/>
            <person name="Chen G.J."/>
            <person name="Du Z.J."/>
        </authorList>
    </citation>
    <scope>NUCLEOTIDE SEQUENCE [LARGE SCALE GENOMIC DNA]</scope>
    <source>
        <strain evidence="1 2">WDN1C137</strain>
    </source>
</reference>
<dbReference type="EMBL" id="QOHR01000012">
    <property type="protein sequence ID" value="REC56358.1"/>
    <property type="molecule type" value="Genomic_DNA"/>
</dbReference>